<organism evidence="5 6">
    <name type="scientific">Helicobacter anseris</name>
    <dbReference type="NCBI Taxonomy" id="375926"/>
    <lineage>
        <taxon>Bacteria</taxon>
        <taxon>Pseudomonadati</taxon>
        <taxon>Campylobacterota</taxon>
        <taxon>Epsilonproteobacteria</taxon>
        <taxon>Campylobacterales</taxon>
        <taxon>Helicobacteraceae</taxon>
        <taxon>Helicobacter</taxon>
    </lineage>
</organism>
<evidence type="ECO:0000256" key="3">
    <source>
        <dbReference type="SAM" id="Coils"/>
    </source>
</evidence>
<dbReference type="InterPro" id="IPR050469">
    <property type="entry name" value="Diguanylate_Cyclase"/>
</dbReference>
<dbReference type="CDD" id="cd01949">
    <property type="entry name" value="GGDEF"/>
    <property type="match status" value="1"/>
</dbReference>
<name>A0A3D8JAY2_9HELI</name>
<keyword evidence="6" id="KW-1185">Reference proteome</keyword>
<dbReference type="Pfam" id="PF00990">
    <property type="entry name" value="GGDEF"/>
    <property type="match status" value="1"/>
</dbReference>
<dbReference type="AlphaFoldDB" id="A0A3D8JAY2"/>
<dbReference type="FunFam" id="3.30.70.270:FF:000001">
    <property type="entry name" value="Diguanylate cyclase domain protein"/>
    <property type="match status" value="1"/>
</dbReference>
<reference evidence="5 6" key="1">
    <citation type="submission" date="2018-04" db="EMBL/GenBank/DDBJ databases">
        <title>Novel Campyloabacter and Helicobacter Species and Strains.</title>
        <authorList>
            <person name="Mannion A.J."/>
            <person name="Shen Z."/>
            <person name="Fox J.G."/>
        </authorList>
    </citation>
    <scope>NUCLEOTIDE SEQUENCE [LARGE SCALE GENOMIC DNA]</scope>
    <source>
        <strain evidence="5 6">MIT 04-9362</strain>
    </source>
</reference>
<feature type="domain" description="GGDEF" evidence="4">
    <location>
        <begin position="329"/>
        <end position="459"/>
    </location>
</feature>
<keyword evidence="3" id="KW-0175">Coiled coil</keyword>
<comment type="caution">
    <text evidence="5">The sequence shown here is derived from an EMBL/GenBank/DDBJ whole genome shotgun (WGS) entry which is preliminary data.</text>
</comment>
<dbReference type="SUPFAM" id="SSF55073">
    <property type="entry name" value="Nucleotide cyclase"/>
    <property type="match status" value="1"/>
</dbReference>
<proteinExistence type="predicted"/>
<feature type="coiled-coil region" evidence="3">
    <location>
        <begin position="271"/>
        <end position="298"/>
    </location>
</feature>
<dbReference type="EC" id="2.7.7.65" evidence="1"/>
<dbReference type="PROSITE" id="PS50887">
    <property type="entry name" value="GGDEF"/>
    <property type="match status" value="1"/>
</dbReference>
<evidence type="ECO:0000256" key="1">
    <source>
        <dbReference type="ARBA" id="ARBA00012528"/>
    </source>
</evidence>
<dbReference type="GO" id="GO:0043709">
    <property type="term" value="P:cell adhesion involved in single-species biofilm formation"/>
    <property type="evidence" value="ECO:0007669"/>
    <property type="project" value="TreeGrafter"/>
</dbReference>
<dbReference type="GO" id="GO:1902201">
    <property type="term" value="P:negative regulation of bacterial-type flagellum-dependent cell motility"/>
    <property type="evidence" value="ECO:0007669"/>
    <property type="project" value="TreeGrafter"/>
</dbReference>
<sequence>MLKEKIEEIFYILDNEKQSGIEVKIERFLDLLAYHKIELHHKIDAMEEKSLRSQDDLLEDDCSEILSKLVFLIEKSTKEKQDTIDAIRQLCVSLLHLLRDTTSRKIIRNRPHLFDIETIKTVQDYQQLKERWEEILKSQGHILLQKRITSIIVRLLLIANFYDRKKVQELTSILLESPESITDMDVLEQLEILCKNGEGMQDGDCEIDTLQIDRVLMELQKTLELNATEIKQLHDIKEQIIDKNSSVSQDNSIDDIDDAIYKKIHFLDQSLQKKEEYIKELSTKLQELTSTLKTMEEKSQRDGLTKLYNRCYITEVMKHYETRFIRNGLNYSVLFFDVDGFKEINDKYGHLSGDKLLETFAQILRQNSRVSDVIGRYGGDEFLILMPNTNVNLAKDVALRICSAVSKQQFIVNGKEMQVTTSIGVAHRLDHKSREDMLERADKLLYKAKRGGRNQVQWE</sequence>
<dbReference type="PANTHER" id="PTHR45138:SF9">
    <property type="entry name" value="DIGUANYLATE CYCLASE DGCM-RELATED"/>
    <property type="match status" value="1"/>
</dbReference>
<evidence type="ECO:0000313" key="5">
    <source>
        <dbReference type="EMBL" id="RDU74024.1"/>
    </source>
</evidence>
<dbReference type="Proteomes" id="UP000256695">
    <property type="component" value="Unassembled WGS sequence"/>
</dbReference>
<protein>
    <recommendedName>
        <fullName evidence="1">diguanylate cyclase</fullName>
        <ecNumber evidence="1">2.7.7.65</ecNumber>
    </recommendedName>
</protein>
<dbReference type="NCBIfam" id="TIGR00254">
    <property type="entry name" value="GGDEF"/>
    <property type="match status" value="1"/>
</dbReference>
<dbReference type="InterPro" id="IPR043128">
    <property type="entry name" value="Rev_trsase/Diguanyl_cyclase"/>
</dbReference>
<evidence type="ECO:0000256" key="2">
    <source>
        <dbReference type="ARBA" id="ARBA00034247"/>
    </source>
</evidence>
<dbReference type="GO" id="GO:0052621">
    <property type="term" value="F:diguanylate cyclase activity"/>
    <property type="evidence" value="ECO:0007669"/>
    <property type="project" value="UniProtKB-EC"/>
</dbReference>
<comment type="catalytic activity">
    <reaction evidence="2">
        <text>2 GTP = 3',3'-c-di-GMP + 2 diphosphate</text>
        <dbReference type="Rhea" id="RHEA:24898"/>
        <dbReference type="ChEBI" id="CHEBI:33019"/>
        <dbReference type="ChEBI" id="CHEBI:37565"/>
        <dbReference type="ChEBI" id="CHEBI:58805"/>
        <dbReference type="EC" id="2.7.7.65"/>
    </reaction>
</comment>
<accession>A0A3D8JAY2</accession>
<dbReference type="EMBL" id="NXLX01000006">
    <property type="protein sequence ID" value="RDU74024.1"/>
    <property type="molecule type" value="Genomic_DNA"/>
</dbReference>
<dbReference type="PANTHER" id="PTHR45138">
    <property type="entry name" value="REGULATORY COMPONENTS OF SENSORY TRANSDUCTION SYSTEM"/>
    <property type="match status" value="1"/>
</dbReference>
<dbReference type="GO" id="GO:0005886">
    <property type="term" value="C:plasma membrane"/>
    <property type="evidence" value="ECO:0007669"/>
    <property type="project" value="TreeGrafter"/>
</dbReference>
<evidence type="ECO:0000313" key="6">
    <source>
        <dbReference type="Proteomes" id="UP000256695"/>
    </source>
</evidence>
<dbReference type="OrthoDB" id="7323245at2"/>
<evidence type="ECO:0000259" key="4">
    <source>
        <dbReference type="PROSITE" id="PS50887"/>
    </source>
</evidence>
<dbReference type="SMART" id="SM00267">
    <property type="entry name" value="GGDEF"/>
    <property type="match status" value="1"/>
</dbReference>
<dbReference type="InterPro" id="IPR029787">
    <property type="entry name" value="Nucleotide_cyclase"/>
</dbReference>
<dbReference type="RefSeq" id="WP_115578854.1">
    <property type="nucleotide sequence ID" value="NZ_NXLX01000006.1"/>
</dbReference>
<dbReference type="Gene3D" id="3.30.70.270">
    <property type="match status" value="1"/>
</dbReference>
<dbReference type="InterPro" id="IPR000160">
    <property type="entry name" value="GGDEF_dom"/>
</dbReference>
<gene>
    <name evidence="5" type="ORF">CQA57_03500</name>
</gene>